<evidence type="ECO:0000313" key="2">
    <source>
        <dbReference type="EMBL" id="KXJ86463.1"/>
    </source>
</evidence>
<dbReference type="EMBL" id="KQ964268">
    <property type="protein sequence ID" value="KXJ86463.1"/>
    <property type="molecule type" value="Genomic_DNA"/>
</dbReference>
<feature type="region of interest" description="Disordered" evidence="1">
    <location>
        <begin position="1"/>
        <end position="27"/>
    </location>
</feature>
<dbReference type="Proteomes" id="UP000070501">
    <property type="component" value="Unassembled WGS sequence"/>
</dbReference>
<reference evidence="3" key="1">
    <citation type="submission" date="2016-02" db="EMBL/GenBank/DDBJ databases">
        <title>Draft genome sequence of Microdochium bolleyi, a fungal endophyte of beachgrass.</title>
        <authorList>
            <consortium name="DOE Joint Genome Institute"/>
            <person name="David A.S."/>
            <person name="May G."/>
            <person name="Haridas S."/>
            <person name="Lim J."/>
            <person name="Wang M."/>
            <person name="Labutti K."/>
            <person name="Lipzen A."/>
            <person name="Barry K."/>
            <person name="Grigoriev I.V."/>
        </authorList>
    </citation>
    <scope>NUCLEOTIDE SEQUENCE [LARGE SCALE GENOMIC DNA]</scope>
    <source>
        <strain evidence="3">J235TASD1</strain>
    </source>
</reference>
<sequence>MSLPASPASAPASAPSATGHTRSTTSMVETAHAATTPFVKSPECSSRFITTSFIHTVGHATFSATTRVTLFVSDLGNGECKNDQPDGQSWSPAVCPQSWFAWNLQPWVVNDYLDAENLSTAFCCASGYSPQTNDAYYGEDTDLDKLVNSWKQVCTSGGGGTIELVDGQHVTHTFSGFDHV</sequence>
<gene>
    <name evidence="2" type="ORF">Micbo1qcDRAFT_168498</name>
</gene>
<protein>
    <submittedName>
        <fullName evidence="2">Uncharacterized protein</fullName>
    </submittedName>
</protein>
<name>A0A136INF3_9PEZI</name>
<dbReference type="OrthoDB" id="4364105at2759"/>
<proteinExistence type="predicted"/>
<feature type="compositionally biased region" description="Low complexity" evidence="1">
    <location>
        <begin position="1"/>
        <end position="17"/>
    </location>
</feature>
<evidence type="ECO:0000256" key="1">
    <source>
        <dbReference type="SAM" id="MobiDB-lite"/>
    </source>
</evidence>
<feature type="non-terminal residue" evidence="2">
    <location>
        <position position="180"/>
    </location>
</feature>
<feature type="compositionally biased region" description="Polar residues" evidence="1">
    <location>
        <begin position="18"/>
        <end position="27"/>
    </location>
</feature>
<accession>A0A136INF3</accession>
<dbReference type="AlphaFoldDB" id="A0A136INF3"/>
<organism evidence="2 3">
    <name type="scientific">Microdochium bolleyi</name>
    <dbReference type="NCBI Taxonomy" id="196109"/>
    <lineage>
        <taxon>Eukaryota</taxon>
        <taxon>Fungi</taxon>
        <taxon>Dikarya</taxon>
        <taxon>Ascomycota</taxon>
        <taxon>Pezizomycotina</taxon>
        <taxon>Sordariomycetes</taxon>
        <taxon>Xylariomycetidae</taxon>
        <taxon>Xylariales</taxon>
        <taxon>Microdochiaceae</taxon>
        <taxon>Microdochium</taxon>
    </lineage>
</organism>
<keyword evidence="3" id="KW-1185">Reference proteome</keyword>
<dbReference type="InParanoid" id="A0A136INF3"/>
<evidence type="ECO:0000313" key="3">
    <source>
        <dbReference type="Proteomes" id="UP000070501"/>
    </source>
</evidence>